<evidence type="ECO:0000256" key="1">
    <source>
        <dbReference type="SAM" id="MobiDB-lite"/>
    </source>
</evidence>
<evidence type="ECO:0000313" key="2">
    <source>
        <dbReference type="EMBL" id="CAG6572261.1"/>
    </source>
</evidence>
<dbReference type="EMBL" id="HBUE01287301">
    <property type="protein sequence ID" value="CAG6572283.1"/>
    <property type="molecule type" value="Transcribed_RNA"/>
</dbReference>
<dbReference type="EMBL" id="HBUE01181682">
    <property type="protein sequence ID" value="CAG6520682.1"/>
    <property type="molecule type" value="Transcribed_RNA"/>
</dbReference>
<dbReference type="EMBL" id="HBUE01181684">
    <property type="protein sequence ID" value="CAG6520694.1"/>
    <property type="molecule type" value="Transcribed_RNA"/>
</dbReference>
<reference evidence="2" key="1">
    <citation type="submission" date="2021-05" db="EMBL/GenBank/DDBJ databases">
        <authorList>
            <person name="Alioto T."/>
            <person name="Alioto T."/>
            <person name="Gomez Garrido J."/>
        </authorList>
    </citation>
    <scope>NUCLEOTIDE SEQUENCE</scope>
</reference>
<dbReference type="EMBL" id="HBUE01181688">
    <property type="protein sequence ID" value="CAG6520716.1"/>
    <property type="molecule type" value="Transcribed_RNA"/>
</dbReference>
<feature type="region of interest" description="Disordered" evidence="1">
    <location>
        <begin position="1"/>
        <end position="37"/>
    </location>
</feature>
<dbReference type="EMBL" id="HBUE01181683">
    <property type="protein sequence ID" value="CAG6520688.1"/>
    <property type="molecule type" value="Transcribed_RNA"/>
</dbReference>
<name>A0A8D8JK94_CULPI</name>
<sequence length="158" mass="17464">MAAEDNRCRWGKGAPFWRPSRDRPRPRPRPSPGNNPRAIDWAAAAAAAASAPATRVRASFDASFGLLPPSSRGDSAQPCSRLACFGSSIWPPSSLGLLSRTHTRTLLHSGRGFFTHKLYIFLLGTHPPLEKRRDACFFPENDAFPNSWRFSLPSSIFQ</sequence>
<dbReference type="EMBL" id="HBUE01287295">
    <property type="protein sequence ID" value="CAG6572249.1"/>
    <property type="molecule type" value="Transcribed_RNA"/>
</dbReference>
<organism evidence="2">
    <name type="scientific">Culex pipiens</name>
    <name type="common">House mosquito</name>
    <dbReference type="NCBI Taxonomy" id="7175"/>
    <lineage>
        <taxon>Eukaryota</taxon>
        <taxon>Metazoa</taxon>
        <taxon>Ecdysozoa</taxon>
        <taxon>Arthropoda</taxon>
        <taxon>Hexapoda</taxon>
        <taxon>Insecta</taxon>
        <taxon>Pterygota</taxon>
        <taxon>Neoptera</taxon>
        <taxon>Endopterygota</taxon>
        <taxon>Diptera</taxon>
        <taxon>Nematocera</taxon>
        <taxon>Culicoidea</taxon>
        <taxon>Culicidae</taxon>
        <taxon>Culicinae</taxon>
        <taxon>Culicini</taxon>
        <taxon>Culex</taxon>
        <taxon>Culex</taxon>
    </lineage>
</organism>
<dbReference type="EMBL" id="HBUE01287296">
    <property type="protein sequence ID" value="CAG6572255.1"/>
    <property type="molecule type" value="Transcribed_RNA"/>
</dbReference>
<protein>
    <submittedName>
        <fullName evidence="2">(northern house mosquito) hypothetical protein</fullName>
    </submittedName>
</protein>
<dbReference type="AlphaFoldDB" id="A0A8D8JK94"/>
<proteinExistence type="predicted"/>
<accession>A0A8D8JK94</accession>
<dbReference type="EMBL" id="HBUE01287297">
    <property type="protein sequence ID" value="CAG6572261.1"/>
    <property type="molecule type" value="Transcribed_RNA"/>
</dbReference>